<dbReference type="SUPFAM" id="SSF160113">
    <property type="entry name" value="YegP-like"/>
    <property type="match status" value="2"/>
</dbReference>
<dbReference type="InterPro" id="IPR010879">
    <property type="entry name" value="DUF1508"/>
</dbReference>
<proteinExistence type="inferred from homology"/>
<evidence type="ECO:0000256" key="1">
    <source>
        <dbReference type="ARBA" id="ARBA00007576"/>
    </source>
</evidence>
<dbReference type="Gene3D" id="2.30.29.80">
    <property type="match status" value="1"/>
</dbReference>
<dbReference type="EMBL" id="FOUO01000004">
    <property type="protein sequence ID" value="SFM38134.1"/>
    <property type="molecule type" value="Genomic_DNA"/>
</dbReference>
<dbReference type="OrthoDB" id="9802792at2"/>
<protein>
    <recommendedName>
        <fullName evidence="2">DUF1508 domain-containing protein</fullName>
    </recommendedName>
</protein>
<dbReference type="STRING" id="195064.SAMN05421721_10461"/>
<sequence>MAGWYELSRGNQGQYRFTLKGEDGRTLLTSETYKEKASAENGIESVRKNCGSDERYERKTASNGRFYFNLKAGNHQIIGTSPMHGTEADREAAITATRTAGTSMEVRAQD</sequence>
<gene>
    <name evidence="3" type="ORF">SAMN05421721_10461</name>
</gene>
<dbReference type="RefSeq" id="WP_090483973.1">
    <property type="nucleotide sequence ID" value="NZ_FOUO01000004.1"/>
</dbReference>
<keyword evidence="4" id="KW-1185">Reference proteome</keyword>
<name>A0A1I4QDN9_ECTMO</name>
<dbReference type="PANTHER" id="PTHR40606:SF1">
    <property type="entry name" value="UPF0339 PROTEIN YEGP"/>
    <property type="match status" value="1"/>
</dbReference>
<evidence type="ECO:0000259" key="2">
    <source>
        <dbReference type="Pfam" id="PF07411"/>
    </source>
</evidence>
<accession>A0A1I4QDN9</accession>
<feature type="domain" description="DUF1508" evidence="2">
    <location>
        <begin position="61"/>
        <end position="103"/>
    </location>
</feature>
<organism evidence="3 4">
    <name type="scientific">Ectothiorhodospira mobilis</name>
    <dbReference type="NCBI Taxonomy" id="195064"/>
    <lineage>
        <taxon>Bacteria</taxon>
        <taxon>Pseudomonadati</taxon>
        <taxon>Pseudomonadota</taxon>
        <taxon>Gammaproteobacteria</taxon>
        <taxon>Chromatiales</taxon>
        <taxon>Ectothiorhodospiraceae</taxon>
        <taxon>Ectothiorhodospira</taxon>
    </lineage>
</organism>
<dbReference type="Proteomes" id="UP000199556">
    <property type="component" value="Unassembled WGS sequence"/>
</dbReference>
<feature type="domain" description="DUF1508" evidence="2">
    <location>
        <begin position="12"/>
        <end position="57"/>
    </location>
</feature>
<dbReference type="InterPro" id="IPR051141">
    <property type="entry name" value="UPF0339_domain"/>
</dbReference>
<dbReference type="AlphaFoldDB" id="A0A1I4QDN9"/>
<dbReference type="Pfam" id="PF07411">
    <property type="entry name" value="DUF1508"/>
    <property type="match status" value="2"/>
</dbReference>
<comment type="similarity">
    <text evidence="1">Belongs to the UPF0339 family. Duplicated subfamily.</text>
</comment>
<evidence type="ECO:0000313" key="4">
    <source>
        <dbReference type="Proteomes" id="UP000199556"/>
    </source>
</evidence>
<dbReference type="InterPro" id="IPR036913">
    <property type="entry name" value="YegP-like_sf"/>
</dbReference>
<evidence type="ECO:0000313" key="3">
    <source>
        <dbReference type="EMBL" id="SFM38134.1"/>
    </source>
</evidence>
<dbReference type="PANTHER" id="PTHR40606">
    <property type="match status" value="1"/>
</dbReference>
<reference evidence="3 4" key="1">
    <citation type="submission" date="2016-10" db="EMBL/GenBank/DDBJ databases">
        <authorList>
            <person name="de Groot N.N."/>
        </authorList>
    </citation>
    <scope>NUCLEOTIDE SEQUENCE [LARGE SCALE GENOMIC DNA]</scope>
    <source>
        <strain evidence="3 4">DSM 4180</strain>
    </source>
</reference>